<keyword evidence="1" id="KW-0175">Coiled coil</keyword>
<dbReference type="InterPro" id="IPR035965">
    <property type="entry name" value="PAS-like_dom_sf"/>
</dbReference>
<evidence type="ECO:0000313" key="4">
    <source>
        <dbReference type="Proteomes" id="UP000077857"/>
    </source>
</evidence>
<feature type="domain" description="Phytochrome chromophore attachment site" evidence="2">
    <location>
        <begin position="153"/>
        <end position="198"/>
    </location>
</feature>
<evidence type="ECO:0000256" key="1">
    <source>
        <dbReference type="SAM" id="Coils"/>
    </source>
</evidence>
<comment type="caution">
    <text evidence="3">The sequence shown here is derived from an EMBL/GenBank/DDBJ whole genome shotgun (WGS) entry which is preliminary data.</text>
</comment>
<dbReference type="Gene3D" id="3.30.450.20">
    <property type="entry name" value="PAS domain"/>
    <property type="match status" value="1"/>
</dbReference>
<dbReference type="InterPro" id="IPR029016">
    <property type="entry name" value="GAF-like_dom_sf"/>
</dbReference>
<dbReference type="GO" id="GO:0006355">
    <property type="term" value="P:regulation of DNA-templated transcription"/>
    <property type="evidence" value="ECO:0007669"/>
    <property type="project" value="InterPro"/>
</dbReference>
<reference evidence="3 4" key="1">
    <citation type="submission" date="2016-03" db="EMBL/GenBank/DDBJ databases">
        <authorList>
            <person name="Ploux O."/>
        </authorList>
    </citation>
    <scope>NUCLEOTIDE SEQUENCE [LARGE SCALE GENOMIC DNA]</scope>
    <source>
        <strain evidence="3 4">R-45378</strain>
    </source>
</reference>
<sequence length="198" mass="21360">MVSYTPEQLQQALQKCESEPIHQIGQIQPHGALLVVTADAAARVVQASANLSRFLPCAAEHALGRPFAELCGAKAAEQLQSLAATALSRNTASGKLAVASGSSSAELQAHVYLSNGGIAVELMAEQADNQETRLAELLLQMQDALLQIGTDREYLHYFDQVAILVRTLCGYDSVMIYRFDSEWNGEVISQSRIETAPS</sequence>
<dbReference type="Gene3D" id="3.30.450.40">
    <property type="match status" value="1"/>
</dbReference>
<dbReference type="InterPro" id="IPR013654">
    <property type="entry name" value="PAS_2"/>
</dbReference>
<organism evidence="3 4">
    <name type="scientific">Methylomonas koyamae</name>
    <dbReference type="NCBI Taxonomy" id="702114"/>
    <lineage>
        <taxon>Bacteria</taxon>
        <taxon>Pseudomonadati</taxon>
        <taxon>Pseudomonadota</taxon>
        <taxon>Gammaproteobacteria</taxon>
        <taxon>Methylococcales</taxon>
        <taxon>Methylococcaceae</taxon>
        <taxon>Methylomonas</taxon>
    </lineage>
</organism>
<accession>A0A177NLI3</accession>
<dbReference type="RefSeq" id="WP_064039860.1">
    <property type="nucleotide sequence ID" value="NZ_LUUJ01000056.1"/>
</dbReference>
<protein>
    <recommendedName>
        <fullName evidence="2">Phytochrome chromophore attachment site domain-containing protein</fullName>
    </recommendedName>
</protein>
<name>A0A177NLI3_9GAMM</name>
<evidence type="ECO:0000313" key="3">
    <source>
        <dbReference type="EMBL" id="OAI18702.1"/>
    </source>
</evidence>
<dbReference type="EMBL" id="LUUJ01000056">
    <property type="protein sequence ID" value="OAI18702.1"/>
    <property type="molecule type" value="Genomic_DNA"/>
</dbReference>
<dbReference type="PROSITE" id="PS50046">
    <property type="entry name" value="PHYTOCHROME_2"/>
    <property type="match status" value="1"/>
</dbReference>
<gene>
    <name evidence="3" type="ORF">A1507_08790</name>
</gene>
<dbReference type="SUPFAM" id="SSF55785">
    <property type="entry name" value="PYP-like sensor domain (PAS domain)"/>
    <property type="match status" value="1"/>
</dbReference>
<dbReference type="Proteomes" id="UP000077857">
    <property type="component" value="Unassembled WGS sequence"/>
</dbReference>
<proteinExistence type="predicted"/>
<evidence type="ECO:0000259" key="2">
    <source>
        <dbReference type="PROSITE" id="PS50046"/>
    </source>
</evidence>
<dbReference type="SUPFAM" id="SSF55781">
    <property type="entry name" value="GAF domain-like"/>
    <property type="match status" value="1"/>
</dbReference>
<dbReference type="OrthoDB" id="9766459at2"/>
<feature type="coiled-coil region" evidence="1">
    <location>
        <begin position="120"/>
        <end position="147"/>
    </location>
</feature>
<dbReference type="Pfam" id="PF08446">
    <property type="entry name" value="PAS_2"/>
    <property type="match status" value="1"/>
</dbReference>
<dbReference type="AlphaFoldDB" id="A0A177NLI3"/>
<dbReference type="InterPro" id="IPR016132">
    <property type="entry name" value="Phyto_chromo_attachment"/>
</dbReference>